<gene>
    <name evidence="2" type="ORF">GGX14DRAFT_558973</name>
</gene>
<evidence type="ECO:0000313" key="3">
    <source>
        <dbReference type="Proteomes" id="UP001219525"/>
    </source>
</evidence>
<dbReference type="Proteomes" id="UP001219525">
    <property type="component" value="Unassembled WGS sequence"/>
</dbReference>
<comment type="caution">
    <text evidence="2">The sequence shown here is derived from an EMBL/GenBank/DDBJ whole genome shotgun (WGS) entry which is preliminary data.</text>
</comment>
<keyword evidence="3" id="KW-1185">Reference proteome</keyword>
<sequence>MQQDEVDAGLRHPVGESDKEMIQNTIDELAQGPYNRFIAFVPPSTPTSKRKKHQSSSSSRTSNKGTAAEPKSSSRLGQANLFLVQTPLFRVQAPLLLVQFPLCLFFQKKRLQDVEEEGTEDEGSEAAIKLVGYAYVEKPAKPTTGHGRKAVALEYTERGPFTFTSETTFPELLDIIAKVLPCPRNNVIVDSIQAKPEHPSTAKLQGTHNSLGFKVLVDKLIALKVHQRIGHFYMKPPTKTANNEPHWDTGIKAEQPAVFDYETLKTDTAVDSFQSQLRSLNEAISTEKTELLSTYAEGNFPSLHPTKRFYYDTDGDRYFELTDARITVWAKCMANGDVDKHTPLWNSQFFDNDQQYRIKKVTPAQSILIAPPSTPAPAPPAPAAPTPSIAETLMLAVLAQNSLSFGGLGTFGGFGSNASVQQAPRAVPSPVKRHKVSIEQFVTRYGLHEKDVGRLSSMDFRPGDAIKEELNDDARDAGFKTLSWGRVYAANIAFKADLKASVFDDEP</sequence>
<accession>A0AAD6VSI6</accession>
<feature type="region of interest" description="Disordered" evidence="1">
    <location>
        <begin position="38"/>
        <end position="72"/>
    </location>
</feature>
<evidence type="ECO:0000313" key="2">
    <source>
        <dbReference type="EMBL" id="KAJ7221478.1"/>
    </source>
</evidence>
<protein>
    <submittedName>
        <fullName evidence="2">Uncharacterized protein</fullName>
    </submittedName>
</protein>
<feature type="compositionally biased region" description="Low complexity" evidence="1">
    <location>
        <begin position="55"/>
        <end position="64"/>
    </location>
</feature>
<name>A0AAD6VSI6_9AGAR</name>
<proteinExistence type="predicted"/>
<evidence type="ECO:0000256" key="1">
    <source>
        <dbReference type="SAM" id="MobiDB-lite"/>
    </source>
</evidence>
<feature type="region of interest" description="Disordered" evidence="1">
    <location>
        <begin position="1"/>
        <end position="26"/>
    </location>
</feature>
<dbReference type="AlphaFoldDB" id="A0AAD6VSI6"/>
<reference evidence="2" key="1">
    <citation type="submission" date="2023-03" db="EMBL/GenBank/DDBJ databases">
        <title>Massive genome expansion in bonnet fungi (Mycena s.s.) driven by repeated elements and novel gene families across ecological guilds.</title>
        <authorList>
            <consortium name="Lawrence Berkeley National Laboratory"/>
            <person name="Harder C.B."/>
            <person name="Miyauchi S."/>
            <person name="Viragh M."/>
            <person name="Kuo A."/>
            <person name="Thoen E."/>
            <person name="Andreopoulos B."/>
            <person name="Lu D."/>
            <person name="Skrede I."/>
            <person name="Drula E."/>
            <person name="Henrissat B."/>
            <person name="Morin E."/>
            <person name="Kohler A."/>
            <person name="Barry K."/>
            <person name="LaButti K."/>
            <person name="Morin E."/>
            <person name="Salamov A."/>
            <person name="Lipzen A."/>
            <person name="Mereny Z."/>
            <person name="Hegedus B."/>
            <person name="Baldrian P."/>
            <person name="Stursova M."/>
            <person name="Weitz H."/>
            <person name="Taylor A."/>
            <person name="Grigoriev I.V."/>
            <person name="Nagy L.G."/>
            <person name="Martin F."/>
            <person name="Kauserud H."/>
        </authorList>
    </citation>
    <scope>NUCLEOTIDE SEQUENCE</scope>
    <source>
        <strain evidence="2">9144</strain>
    </source>
</reference>
<organism evidence="2 3">
    <name type="scientific">Mycena pura</name>
    <dbReference type="NCBI Taxonomy" id="153505"/>
    <lineage>
        <taxon>Eukaryota</taxon>
        <taxon>Fungi</taxon>
        <taxon>Dikarya</taxon>
        <taxon>Basidiomycota</taxon>
        <taxon>Agaricomycotina</taxon>
        <taxon>Agaricomycetes</taxon>
        <taxon>Agaricomycetidae</taxon>
        <taxon>Agaricales</taxon>
        <taxon>Marasmiineae</taxon>
        <taxon>Mycenaceae</taxon>
        <taxon>Mycena</taxon>
    </lineage>
</organism>
<feature type="compositionally biased region" description="Basic and acidic residues" evidence="1">
    <location>
        <begin position="8"/>
        <end position="21"/>
    </location>
</feature>
<dbReference type="EMBL" id="JARJCW010000008">
    <property type="protein sequence ID" value="KAJ7221478.1"/>
    <property type="molecule type" value="Genomic_DNA"/>
</dbReference>